<dbReference type="Proteomes" id="UP000294621">
    <property type="component" value="Unassembled WGS sequence"/>
</dbReference>
<dbReference type="RefSeq" id="WP_133349639.1">
    <property type="nucleotide sequence ID" value="NZ_SMZQ01000006.1"/>
</dbReference>
<sequence>MNAEIPAPATRKTGSFGDSRPDLSNATVREDLAMTGRCALVHLPTGRTCLLPLRHQGPCEFHGPQEAESVAGASS</sequence>
<dbReference type="STRING" id="683150.G205_15335"/>
<dbReference type="EMBL" id="SMZQ01000006">
    <property type="protein sequence ID" value="TDL36807.1"/>
    <property type="molecule type" value="Genomic_DNA"/>
</dbReference>
<dbReference type="AlphaFoldDB" id="A0A4R5Y0B0"/>
<dbReference type="OrthoDB" id="4949034at2"/>
<evidence type="ECO:0000313" key="3">
    <source>
        <dbReference type="Proteomes" id="UP000294621"/>
    </source>
</evidence>
<reference evidence="2 3" key="1">
    <citation type="submission" date="2019-03" db="EMBL/GenBank/DDBJ databases">
        <title>Genome Sequencing and Assembly of Various Microbes Isolated from Partially Reclaimed Soil and Acid Mine Drainage (AMD) Site.</title>
        <authorList>
            <person name="Steinbock B."/>
            <person name="Bechtold R."/>
            <person name="Sevigny J.L."/>
            <person name="Thomas D."/>
            <person name="Cuthill L.R."/>
            <person name="Aveiro Johannsen E.J."/>
            <person name="Thomas K."/>
            <person name="Ghosh A."/>
        </authorList>
    </citation>
    <scope>NUCLEOTIDE SEQUENCE [LARGE SCALE GENOMIC DNA]</scope>
    <source>
        <strain evidence="2 3">S-A1</strain>
    </source>
</reference>
<name>A0A4R5Y0B0_9MICC</name>
<organism evidence="2 3">
    <name type="scientific">Arthrobacter nitrophenolicus</name>
    <dbReference type="NCBI Taxonomy" id="683150"/>
    <lineage>
        <taxon>Bacteria</taxon>
        <taxon>Bacillati</taxon>
        <taxon>Actinomycetota</taxon>
        <taxon>Actinomycetes</taxon>
        <taxon>Micrococcales</taxon>
        <taxon>Micrococcaceae</taxon>
        <taxon>Arthrobacter</taxon>
    </lineage>
</organism>
<accession>A0A4R5Y0B0</accession>
<proteinExistence type="predicted"/>
<protein>
    <submittedName>
        <fullName evidence="2">Uncharacterized protein</fullName>
    </submittedName>
</protein>
<comment type="caution">
    <text evidence="2">The sequence shown here is derived from an EMBL/GenBank/DDBJ whole genome shotgun (WGS) entry which is preliminary data.</text>
</comment>
<feature type="region of interest" description="Disordered" evidence="1">
    <location>
        <begin position="1"/>
        <end position="23"/>
    </location>
</feature>
<gene>
    <name evidence="2" type="ORF">E2R57_12770</name>
</gene>
<evidence type="ECO:0000313" key="2">
    <source>
        <dbReference type="EMBL" id="TDL36807.1"/>
    </source>
</evidence>
<evidence type="ECO:0000256" key="1">
    <source>
        <dbReference type="SAM" id="MobiDB-lite"/>
    </source>
</evidence>